<feature type="binding site" evidence="11">
    <location>
        <position position="187"/>
    </location>
    <ligand>
        <name>FMN</name>
        <dbReference type="ChEBI" id="CHEBI:58210"/>
    </ligand>
</feature>
<feature type="domain" description="FMN-dependent dehydrogenase" evidence="12">
    <location>
        <begin position="155"/>
        <end position="328"/>
    </location>
</feature>
<feature type="binding site" evidence="11">
    <location>
        <begin position="284"/>
        <end position="285"/>
    </location>
    <ligand>
        <name>FMN</name>
        <dbReference type="ChEBI" id="CHEBI:58210"/>
    </ligand>
</feature>
<keyword evidence="6 11" id="KW-0460">Magnesium</keyword>
<organism evidence="13 14">
    <name type="scientific">Candidatus Paralactobacillus gallistercoris</name>
    <dbReference type="NCBI Taxonomy" id="2838724"/>
    <lineage>
        <taxon>Bacteria</taxon>
        <taxon>Bacillati</taxon>
        <taxon>Bacillota</taxon>
        <taxon>Bacilli</taxon>
        <taxon>Lactobacillales</taxon>
        <taxon>Lactobacillaceae</taxon>
        <taxon>Lactobacillus</taxon>
    </lineage>
</organism>
<keyword evidence="2 11" id="KW-0963">Cytoplasm</keyword>
<evidence type="ECO:0000256" key="9">
    <source>
        <dbReference type="ARBA" id="ARBA00023235"/>
    </source>
</evidence>
<dbReference type="GO" id="GO:0005737">
    <property type="term" value="C:cytoplasm"/>
    <property type="evidence" value="ECO:0007669"/>
    <property type="project" value="UniProtKB-SubCell"/>
</dbReference>
<keyword evidence="7 11" id="KW-0521">NADP</keyword>
<evidence type="ECO:0000256" key="2">
    <source>
        <dbReference type="ARBA" id="ARBA00022490"/>
    </source>
</evidence>
<comment type="similarity">
    <text evidence="11">Belongs to the IPP isomerase type 2 family.</text>
</comment>
<dbReference type="GO" id="GO:0070402">
    <property type="term" value="F:NADPH binding"/>
    <property type="evidence" value="ECO:0007669"/>
    <property type="project" value="UniProtKB-UniRule"/>
</dbReference>
<dbReference type="HAMAP" id="MF_00354">
    <property type="entry name" value="Idi_2"/>
    <property type="match status" value="1"/>
</dbReference>
<evidence type="ECO:0000256" key="5">
    <source>
        <dbReference type="ARBA" id="ARBA00022723"/>
    </source>
</evidence>
<dbReference type="InterPro" id="IPR000262">
    <property type="entry name" value="FMN-dep_DH"/>
</dbReference>
<dbReference type="Pfam" id="PF01070">
    <property type="entry name" value="FMN_dh"/>
    <property type="match status" value="1"/>
</dbReference>
<reference evidence="13" key="1">
    <citation type="journal article" date="2021" name="PeerJ">
        <title>Extensive microbial diversity within the chicken gut microbiome revealed by metagenomics and culture.</title>
        <authorList>
            <person name="Gilroy R."/>
            <person name="Ravi A."/>
            <person name="Getino M."/>
            <person name="Pursley I."/>
            <person name="Horton D.L."/>
            <person name="Alikhan N.F."/>
            <person name="Baker D."/>
            <person name="Gharbi K."/>
            <person name="Hall N."/>
            <person name="Watson M."/>
            <person name="Adriaenssens E.M."/>
            <person name="Foster-Nyarko E."/>
            <person name="Jarju S."/>
            <person name="Secka A."/>
            <person name="Antonio M."/>
            <person name="Oren A."/>
            <person name="Chaudhuri R.R."/>
            <person name="La Ragione R."/>
            <person name="Hildebrand F."/>
            <person name="Pallen M.J."/>
        </authorList>
    </citation>
    <scope>NUCLEOTIDE SEQUENCE</scope>
    <source>
        <strain evidence="13">F6-6636</strain>
    </source>
</reference>
<evidence type="ECO:0000256" key="4">
    <source>
        <dbReference type="ARBA" id="ARBA00022643"/>
    </source>
</evidence>
<dbReference type="GO" id="GO:0016491">
    <property type="term" value="F:oxidoreductase activity"/>
    <property type="evidence" value="ECO:0007669"/>
    <property type="project" value="InterPro"/>
</dbReference>
<feature type="binding site" evidence="11">
    <location>
        <begin position="263"/>
        <end position="265"/>
    </location>
    <ligand>
        <name>FMN</name>
        <dbReference type="ChEBI" id="CHEBI:58210"/>
    </ligand>
</feature>
<feature type="binding site" evidence="11">
    <location>
        <begin position="13"/>
        <end position="14"/>
    </location>
    <ligand>
        <name>substrate</name>
    </ligand>
</feature>
<dbReference type="InterPro" id="IPR011179">
    <property type="entry name" value="IPdP_isomerase"/>
</dbReference>
<evidence type="ECO:0000256" key="3">
    <source>
        <dbReference type="ARBA" id="ARBA00022630"/>
    </source>
</evidence>
<feature type="binding site" evidence="11">
    <location>
        <position position="156"/>
    </location>
    <ligand>
        <name>substrate</name>
    </ligand>
</feature>
<evidence type="ECO:0000256" key="11">
    <source>
        <dbReference type="HAMAP-Rule" id="MF_00354"/>
    </source>
</evidence>
<comment type="subunit">
    <text evidence="10 11">Homooctamer. Dimer of tetramers.</text>
</comment>
<dbReference type="PIRSF" id="PIRSF003314">
    <property type="entry name" value="IPP_isomerase"/>
    <property type="match status" value="1"/>
</dbReference>
<feature type="binding site" evidence="11">
    <location>
        <position position="217"/>
    </location>
    <ligand>
        <name>FMN</name>
        <dbReference type="ChEBI" id="CHEBI:58210"/>
    </ligand>
</feature>
<dbReference type="EC" id="5.3.3.2" evidence="11"/>
<dbReference type="Gene3D" id="3.20.20.70">
    <property type="entry name" value="Aldolase class I"/>
    <property type="match status" value="1"/>
</dbReference>
<dbReference type="InterPro" id="IPR013785">
    <property type="entry name" value="Aldolase_TIM"/>
</dbReference>
<dbReference type="PANTHER" id="PTHR43665">
    <property type="entry name" value="ISOPENTENYL-DIPHOSPHATE DELTA-ISOMERASE"/>
    <property type="match status" value="1"/>
</dbReference>
<dbReference type="NCBIfam" id="TIGR02151">
    <property type="entry name" value="IPP_isom_2"/>
    <property type="match status" value="1"/>
</dbReference>
<dbReference type="Proteomes" id="UP000777303">
    <property type="component" value="Unassembled WGS sequence"/>
</dbReference>
<name>A0A948TJ82_9LACO</name>
<feature type="binding site" evidence="11">
    <location>
        <position position="126"/>
    </location>
    <ligand>
        <name>FMN</name>
        <dbReference type="ChEBI" id="CHEBI:58210"/>
    </ligand>
</feature>
<evidence type="ECO:0000256" key="8">
    <source>
        <dbReference type="ARBA" id="ARBA00023229"/>
    </source>
</evidence>
<keyword evidence="5 11" id="KW-0479">Metal-binding</keyword>
<comment type="caution">
    <text evidence="11">Lacks conserved residue(s) required for the propagation of feature annotation.</text>
</comment>
<evidence type="ECO:0000259" key="12">
    <source>
        <dbReference type="Pfam" id="PF01070"/>
    </source>
</evidence>
<keyword evidence="8 11" id="KW-0414">Isoprene biosynthesis</keyword>
<dbReference type="SUPFAM" id="SSF51395">
    <property type="entry name" value="FMN-linked oxidoreductases"/>
    <property type="match status" value="1"/>
</dbReference>
<dbReference type="EMBL" id="JAHLFS010000048">
    <property type="protein sequence ID" value="MBU3851755.1"/>
    <property type="molecule type" value="Genomic_DNA"/>
</dbReference>
<comment type="catalytic activity">
    <reaction evidence="11">
        <text>isopentenyl diphosphate = dimethylallyl diphosphate</text>
        <dbReference type="Rhea" id="RHEA:23284"/>
        <dbReference type="ChEBI" id="CHEBI:57623"/>
        <dbReference type="ChEBI" id="CHEBI:128769"/>
        <dbReference type="EC" id="5.3.3.2"/>
    </reaction>
</comment>
<evidence type="ECO:0000256" key="1">
    <source>
        <dbReference type="ARBA" id="ARBA00001917"/>
    </source>
</evidence>
<dbReference type="GO" id="GO:0000287">
    <property type="term" value="F:magnesium ion binding"/>
    <property type="evidence" value="ECO:0007669"/>
    <property type="project" value="UniProtKB-UniRule"/>
</dbReference>
<evidence type="ECO:0000256" key="7">
    <source>
        <dbReference type="ARBA" id="ARBA00022857"/>
    </source>
</evidence>
<accession>A0A948TJ82</accession>
<protein>
    <recommendedName>
        <fullName evidence="11">Isopentenyl-diphosphate delta-isomerase</fullName>
        <shortName evidence="11">IPP isomerase</shortName>
        <ecNumber evidence="11">5.3.3.2</ecNumber>
    </recommendedName>
    <alternativeName>
        <fullName evidence="11">Isopentenyl diphosphate:dimethylallyl diphosphate isomerase</fullName>
    </alternativeName>
    <alternativeName>
        <fullName evidence="11">Isopentenyl pyrophosphate isomerase</fullName>
    </alternativeName>
    <alternativeName>
        <fullName evidence="11">Type 2 isopentenyl diphosphate isomerase</fullName>
        <shortName evidence="11">IDI-2</shortName>
    </alternativeName>
</protein>
<evidence type="ECO:0000256" key="10">
    <source>
        <dbReference type="ARBA" id="ARBA00025810"/>
    </source>
</evidence>
<keyword evidence="4 11" id="KW-0288">FMN</keyword>
<gene>
    <name evidence="11 13" type="primary">fni</name>
    <name evidence="13" type="ORF">H9901_03550</name>
</gene>
<dbReference type="GO" id="GO:0004452">
    <property type="term" value="F:isopentenyl-diphosphate delta-isomerase activity"/>
    <property type="evidence" value="ECO:0007669"/>
    <property type="project" value="UniProtKB-UniRule"/>
</dbReference>
<evidence type="ECO:0000313" key="13">
    <source>
        <dbReference type="EMBL" id="MBU3851755.1"/>
    </source>
</evidence>
<dbReference type="CDD" id="cd02811">
    <property type="entry name" value="IDI-2_FMN"/>
    <property type="match status" value="1"/>
</dbReference>
<feature type="binding site" evidence="11">
    <location>
        <position position="157"/>
    </location>
    <ligand>
        <name>Mg(2+)</name>
        <dbReference type="ChEBI" id="CHEBI:18420"/>
    </ligand>
</feature>
<evidence type="ECO:0000313" key="14">
    <source>
        <dbReference type="Proteomes" id="UP000777303"/>
    </source>
</evidence>
<feature type="binding site" evidence="11">
    <location>
        <begin position="67"/>
        <end position="69"/>
    </location>
    <ligand>
        <name>FMN</name>
        <dbReference type="ChEBI" id="CHEBI:58210"/>
    </ligand>
</feature>
<dbReference type="GO" id="GO:0008299">
    <property type="term" value="P:isoprenoid biosynthetic process"/>
    <property type="evidence" value="ECO:0007669"/>
    <property type="project" value="UniProtKB-UniRule"/>
</dbReference>
<reference evidence="13" key="2">
    <citation type="submission" date="2021-04" db="EMBL/GenBank/DDBJ databases">
        <authorList>
            <person name="Gilroy R."/>
        </authorList>
    </citation>
    <scope>NUCLEOTIDE SEQUENCE</scope>
    <source>
        <strain evidence="13">F6-6636</strain>
    </source>
</reference>
<keyword evidence="3 11" id="KW-0285">Flavoprotein</keyword>
<dbReference type="PANTHER" id="PTHR43665:SF1">
    <property type="entry name" value="ISOPENTENYL-DIPHOSPHATE DELTA-ISOMERASE"/>
    <property type="match status" value="1"/>
</dbReference>
<feature type="binding site" evidence="11">
    <location>
        <position position="97"/>
    </location>
    <ligand>
        <name>FMN</name>
        <dbReference type="ChEBI" id="CHEBI:58210"/>
    </ligand>
</feature>
<comment type="cofactor">
    <cofactor evidence="11">
        <name>Mg(2+)</name>
        <dbReference type="ChEBI" id="CHEBI:18420"/>
    </cofactor>
</comment>
<evidence type="ECO:0000256" key="6">
    <source>
        <dbReference type="ARBA" id="ARBA00022842"/>
    </source>
</evidence>
<sequence length="348" mass="39089">MHKHSAEMMQSHRKDEHFFLAEKFHHAQTNDFDEIRFIHQSLPESALAAIDLQPDIFNWQWPFYINAMTGGSPQTKKLNAALARIAAATDLPMAVGSQSIAIKYPELQDTFQVVRQYNPHGFVIGNIGAGNDWQAAQQAITMLNADALQIHVNVAQEIVMPEGDQCFYWQDNIRQIVQKSPIPIIVKEVGFGMSKQTIEQLIALGVSYIDVAGRGGTNFIQIENERRSQKEYAFLNNWGQSTVESLLESQPCQTQTHILASGGVRNALDIIKCLRLGAHAVGIAGTILHSLLKNGEAQTISLIQQWQDQLRHLLALLGAHNLNELRHKDIIISEKLLNYLQQRHLPMP</sequence>
<proteinExistence type="inferred from homology"/>
<keyword evidence="9 11" id="KW-0413">Isomerase</keyword>
<comment type="subcellular location">
    <subcellularLocation>
        <location evidence="11">Cytoplasm</location>
    </subcellularLocation>
</comment>
<dbReference type="AlphaFoldDB" id="A0A948TJ82"/>
<comment type="cofactor">
    <cofactor evidence="11">
        <name>NADPH</name>
        <dbReference type="ChEBI" id="CHEBI:57783"/>
    </cofactor>
</comment>
<comment type="cofactor">
    <cofactor evidence="1 11">
        <name>FMN</name>
        <dbReference type="ChEBI" id="CHEBI:58210"/>
    </cofactor>
</comment>
<comment type="function">
    <text evidence="11">Involved in the biosynthesis of isoprenoids. Catalyzes the 1,3-allylic rearrangement of the homoallylic substrate isopentenyl (IPP) to its allylic isomer, dimethylallyl diphosphate (DMAPP).</text>
</comment>
<dbReference type="GO" id="GO:0010181">
    <property type="term" value="F:FMN binding"/>
    <property type="evidence" value="ECO:0007669"/>
    <property type="project" value="UniProtKB-UniRule"/>
</dbReference>
<comment type="caution">
    <text evidence="13">The sequence shown here is derived from an EMBL/GenBank/DDBJ whole genome shotgun (WGS) entry which is preliminary data.</text>
</comment>